<feature type="non-terminal residue" evidence="4">
    <location>
        <position position="1102"/>
    </location>
</feature>
<dbReference type="AlphaFoldDB" id="A0A087R054"/>
<accession>A0A087R054</accession>
<dbReference type="InterPro" id="IPR016024">
    <property type="entry name" value="ARM-type_fold"/>
</dbReference>
<feature type="non-terminal residue" evidence="4">
    <location>
        <position position="1"/>
    </location>
</feature>
<feature type="domain" description="DUF4042" evidence="3">
    <location>
        <begin position="346"/>
        <end position="526"/>
    </location>
</feature>
<protein>
    <recommendedName>
        <fullName evidence="1">HEAT repeat-containing protein 6</fullName>
    </recommendedName>
</protein>
<feature type="compositionally biased region" description="Basic and acidic residues" evidence="2">
    <location>
        <begin position="253"/>
        <end position="265"/>
    </location>
</feature>
<dbReference type="EMBL" id="KL226004">
    <property type="protein sequence ID" value="KFM06858.1"/>
    <property type="molecule type" value="Genomic_DNA"/>
</dbReference>
<dbReference type="PANTHER" id="PTHR13366">
    <property type="entry name" value="MALARIA ANTIGEN-RELATED"/>
    <property type="match status" value="1"/>
</dbReference>
<dbReference type="InterPro" id="IPR011989">
    <property type="entry name" value="ARM-like"/>
</dbReference>
<evidence type="ECO:0000256" key="2">
    <source>
        <dbReference type="SAM" id="MobiDB-lite"/>
    </source>
</evidence>
<dbReference type="SUPFAM" id="SSF48371">
    <property type="entry name" value="ARM repeat"/>
    <property type="match status" value="2"/>
</dbReference>
<dbReference type="PANTHER" id="PTHR13366:SF0">
    <property type="entry name" value="HEAT REPEAT-CONTAINING PROTEIN 6"/>
    <property type="match status" value="1"/>
</dbReference>
<evidence type="ECO:0000259" key="3">
    <source>
        <dbReference type="Pfam" id="PF13251"/>
    </source>
</evidence>
<evidence type="ECO:0000313" key="5">
    <source>
        <dbReference type="Proteomes" id="UP000053286"/>
    </source>
</evidence>
<dbReference type="Pfam" id="PF13646">
    <property type="entry name" value="HEAT_2"/>
    <property type="match status" value="1"/>
</dbReference>
<dbReference type="Proteomes" id="UP000053286">
    <property type="component" value="Unassembled WGS sequence"/>
</dbReference>
<gene>
    <name evidence="4" type="ORF">AS27_13541</name>
</gene>
<sequence length="1102" mass="120792">SQDVCALLVQACQLVHLDQEHLVSKVCQLIHHLLNRFQVMVDEQNLNFLLSYCISALKQCSSWTHVEILQALAALVYNNGPKCQKYLPDLLGKAGLLVQFSDSTQPDVELRRAAVRSMANLCLSVPGQPYLDESYRSVCFQTFLSVLQSSKTSDVDDITFCMLLQNALKGIQSLLNGGKMKLMQTDQTGSLLAVLKKCMFHGLPGLSIEVPAALYPAPLPQYDKRSPVKQEQSEPAAFKQTGNRRKKSKGKQKKGEFGEEGREDLGDAGNESVLGADMLKLHLGDVQSSPYSDPRTRASDVAYVPAGKDRLSSHCSSWKRISSSESEYSDAEGGIQSKMRSYQANVRQGALACFLSAIKSIEKRVLYGYWSAFVPDAPGIGSPQSVSLMTIALKDPSPKTRACALQVLSAILEGSKQFLSVAEDANDHKRAFTPFSVTIASSIRELHRCLLLALVAESSSQTLTQIVKCLANLVSNAPYSRLKPGLLTRVWNQIKPYICHKDVNVRVSSLTLLGAIVSVQAPLPEVQLLLQQPSSSGLNNSGSTTPHRFNASEQWRKALPSEGEPTDNPAGCTSSEPCWLLRLCVSIVVLPREDSCSDSDANFPSFSSVYEPCPLRLESLQVLALLVKGYFSMAQSYFLELGEVACRCMEEMDPSIQLHGAKLLEELGTGVLQQYKPDSAVAPDQRVPVSVVVTFWTGILNGPLPGTLQNSPHATLQTSACDALSSILPEAFSSLQNEQQILCVTLLLGLNHSENPLVKAAAARALGVYILFPCLRQDVMFVADTANAILNSLHDKSPNVRAKAAWSLGNLTDTLIINMETMGQSFQEEFSDLLLLKMLRSATEASKDRDKVKSNAVRALGNVLHFLQPYHIANPRFREAIEESLQALISTVQSEATMKVRWNACYALGNVFKNPALPLGEAPWTTQAYSALSSVVKSCKNFKVRIKSAMALSIPSKRECYGSAEQFCQIWSALVVALQKSEDTEDFLEFKYSASLRTQICQALLHLLSLAKSTDLPVIWETITENGNAIKSYVLQYLKSGVEENEAGVQTDLCERERVLKGAIEHLGGIEKQLEGKARVRVSVYLEDVLTSHANATELTEA</sequence>
<dbReference type="InterPro" id="IPR025283">
    <property type="entry name" value="DUF4042"/>
</dbReference>
<evidence type="ECO:0000256" key="1">
    <source>
        <dbReference type="ARBA" id="ARBA00015263"/>
    </source>
</evidence>
<dbReference type="Pfam" id="PF13251">
    <property type="entry name" value="DUF4042"/>
    <property type="match status" value="1"/>
</dbReference>
<feature type="region of interest" description="Disordered" evidence="2">
    <location>
        <begin position="224"/>
        <end position="269"/>
    </location>
</feature>
<proteinExistence type="predicted"/>
<feature type="compositionally biased region" description="Basic residues" evidence="2">
    <location>
        <begin position="242"/>
        <end position="252"/>
    </location>
</feature>
<organism evidence="4 5">
    <name type="scientific">Aptenodytes forsteri</name>
    <name type="common">Emperor penguin</name>
    <dbReference type="NCBI Taxonomy" id="9233"/>
    <lineage>
        <taxon>Eukaryota</taxon>
        <taxon>Metazoa</taxon>
        <taxon>Chordata</taxon>
        <taxon>Craniata</taxon>
        <taxon>Vertebrata</taxon>
        <taxon>Euteleostomi</taxon>
        <taxon>Archelosauria</taxon>
        <taxon>Archosauria</taxon>
        <taxon>Dinosauria</taxon>
        <taxon>Saurischia</taxon>
        <taxon>Theropoda</taxon>
        <taxon>Coelurosauria</taxon>
        <taxon>Aves</taxon>
        <taxon>Neognathae</taxon>
        <taxon>Neoaves</taxon>
        <taxon>Aequornithes</taxon>
        <taxon>Sphenisciformes</taxon>
        <taxon>Spheniscidae</taxon>
        <taxon>Aptenodytes</taxon>
    </lineage>
</organism>
<dbReference type="Gene3D" id="1.25.10.10">
    <property type="entry name" value="Leucine-rich Repeat Variant"/>
    <property type="match status" value="3"/>
</dbReference>
<reference evidence="4 5" key="1">
    <citation type="submission" date="2014-04" db="EMBL/GenBank/DDBJ databases">
        <title>Genome evolution of avian class.</title>
        <authorList>
            <person name="Zhang G."/>
            <person name="Li C."/>
        </authorList>
    </citation>
    <scope>NUCLEOTIDE SEQUENCE [LARGE SCALE GENOMIC DNA]</scope>
    <source>
        <strain evidence="4">BGI_AS27</strain>
    </source>
</reference>
<evidence type="ECO:0000313" key="4">
    <source>
        <dbReference type="EMBL" id="KFM06858.1"/>
    </source>
</evidence>
<dbReference type="STRING" id="9233.A0A087R054"/>
<name>A0A087R054_APTFO</name>
<keyword evidence="5" id="KW-1185">Reference proteome</keyword>
<dbReference type="InterPro" id="IPR052107">
    <property type="entry name" value="HEAT6"/>
</dbReference>